<evidence type="ECO:0000256" key="2">
    <source>
        <dbReference type="ARBA" id="ARBA00022857"/>
    </source>
</evidence>
<organism evidence="4 5">
    <name type="scientific">Puccinia striiformis</name>
    <dbReference type="NCBI Taxonomy" id="27350"/>
    <lineage>
        <taxon>Eukaryota</taxon>
        <taxon>Fungi</taxon>
        <taxon>Dikarya</taxon>
        <taxon>Basidiomycota</taxon>
        <taxon>Pucciniomycotina</taxon>
        <taxon>Pucciniomycetes</taxon>
        <taxon>Pucciniales</taxon>
        <taxon>Pucciniaceae</taxon>
        <taxon>Puccinia</taxon>
    </lineage>
</organism>
<dbReference type="EMBL" id="PKSM01000011">
    <property type="protein sequence ID" value="POW22291.1"/>
    <property type="molecule type" value="Genomic_DNA"/>
</dbReference>
<name>A0A2S4WKL2_9BASI</name>
<dbReference type="Proteomes" id="UP000238274">
    <property type="component" value="Unassembled WGS sequence"/>
</dbReference>
<dbReference type="AlphaFoldDB" id="A0A2S4WKL2"/>
<keyword evidence="2" id="KW-0521">NADP</keyword>
<dbReference type="VEuPathDB" id="FungiDB:PSTT_14239"/>
<evidence type="ECO:0000256" key="1">
    <source>
        <dbReference type="ARBA" id="ARBA00006484"/>
    </source>
</evidence>
<gene>
    <name evidence="4" type="ORF">PSHT_01378</name>
</gene>
<dbReference type="InterPro" id="IPR036291">
    <property type="entry name" value="NAD(P)-bd_dom_sf"/>
</dbReference>
<reference evidence="5" key="2">
    <citation type="journal article" date="2018" name="BMC Genomics">
        <title>Genomic insights into host adaptation between the wheat stripe rust pathogen (Puccinia striiformis f. sp. tritici) and the barley stripe rust pathogen (Puccinia striiformis f. sp. hordei).</title>
        <authorList>
            <person name="Xia C."/>
            <person name="Wang M."/>
            <person name="Yin C."/>
            <person name="Cornejo O.E."/>
            <person name="Hulbert S.H."/>
            <person name="Chen X."/>
        </authorList>
    </citation>
    <scope>NUCLEOTIDE SEQUENCE [LARGE SCALE GENOMIC DNA]</scope>
    <source>
        <strain evidence="5">93TX-2</strain>
    </source>
</reference>
<sequence length="234" mass="25529">MTSWKSRMIKPVITVITTLISASAIQVVHLGVRPRVFLHHPSPAPIRSQFPILKTITDFPCTSSIEQVIWCGRIQIKAKIDVYLLSLPTPTMSDAAANGASEELKQALSLDSLFGLKGLVAVVTGGGTGYVFLFYPCLVNVSRIGLMCTQALAAHGARDIISFFCDSSLHHGKREEVLKQAVDNYHKHAKGEIIGLQADVTNKADLEKIIGEIQKRSPTGYKFWCVVVLNITSG</sequence>
<evidence type="ECO:0000313" key="5">
    <source>
        <dbReference type="Proteomes" id="UP000238274"/>
    </source>
</evidence>
<evidence type="ECO:0000313" key="4">
    <source>
        <dbReference type="EMBL" id="POW22291.1"/>
    </source>
</evidence>
<dbReference type="InterPro" id="IPR052178">
    <property type="entry name" value="Sec_Metab_Biosynth_SDR"/>
</dbReference>
<dbReference type="SUPFAM" id="SSF51735">
    <property type="entry name" value="NAD(P)-binding Rossmann-fold domains"/>
    <property type="match status" value="1"/>
</dbReference>
<dbReference type="VEuPathDB" id="FungiDB:PSHT_01378"/>
<evidence type="ECO:0000256" key="3">
    <source>
        <dbReference type="ARBA" id="ARBA00023002"/>
    </source>
</evidence>
<protein>
    <submittedName>
        <fullName evidence="4">Uncharacterized protein</fullName>
    </submittedName>
</protein>
<dbReference type="PANTHER" id="PTHR43618">
    <property type="entry name" value="7-ALPHA-HYDROXYSTEROID DEHYDROGENASE"/>
    <property type="match status" value="1"/>
</dbReference>
<keyword evidence="3" id="KW-0560">Oxidoreductase</keyword>
<keyword evidence="5" id="KW-1185">Reference proteome</keyword>
<dbReference type="OrthoDB" id="3819888at2759"/>
<reference evidence="5" key="3">
    <citation type="journal article" date="2018" name="Mol. Plant Microbe Interact.">
        <title>Genome sequence resources for the wheat stripe rust pathogen (Puccinia striiformis f. sp. tritici) and the barley stripe rust pathogen (Puccinia striiformis f. sp. hordei).</title>
        <authorList>
            <person name="Xia C."/>
            <person name="Wang M."/>
            <person name="Yin C."/>
            <person name="Cornejo O.E."/>
            <person name="Hulbert S.H."/>
            <person name="Chen X."/>
        </authorList>
    </citation>
    <scope>NUCLEOTIDE SEQUENCE [LARGE SCALE GENOMIC DNA]</scope>
    <source>
        <strain evidence="5">93TX-2</strain>
    </source>
</reference>
<comment type="similarity">
    <text evidence="1">Belongs to the short-chain dehydrogenases/reductases (SDR) family.</text>
</comment>
<dbReference type="Gene3D" id="3.40.50.720">
    <property type="entry name" value="NAD(P)-binding Rossmann-like Domain"/>
    <property type="match status" value="1"/>
</dbReference>
<dbReference type="GO" id="GO:0016491">
    <property type="term" value="F:oxidoreductase activity"/>
    <property type="evidence" value="ECO:0007669"/>
    <property type="project" value="UniProtKB-KW"/>
</dbReference>
<reference evidence="4 5" key="1">
    <citation type="submission" date="2017-12" db="EMBL/GenBank/DDBJ databases">
        <title>Gene loss provides genomic basis for host adaptation in cereal stripe rust fungi.</title>
        <authorList>
            <person name="Xia C."/>
        </authorList>
    </citation>
    <scope>NUCLEOTIDE SEQUENCE [LARGE SCALE GENOMIC DNA]</scope>
    <source>
        <strain evidence="4 5">93TX-2</strain>
    </source>
</reference>
<comment type="caution">
    <text evidence="4">The sequence shown here is derived from an EMBL/GenBank/DDBJ whole genome shotgun (WGS) entry which is preliminary data.</text>
</comment>
<accession>A0A2S4WKL2</accession>
<proteinExistence type="inferred from homology"/>
<dbReference type="PANTHER" id="PTHR43618:SF4">
    <property type="entry name" value="SHORT CHAIN DEHYDROGENASE_REDUCTASE FAMILY (AFU_ORTHOLOGUE AFUA_7G04540)"/>
    <property type="match status" value="1"/>
</dbReference>